<keyword evidence="3" id="KW-1185">Reference proteome</keyword>
<reference evidence="2 3" key="1">
    <citation type="journal article" date="2020" name="Nat. Food">
        <title>A phased Vanilla planifolia genome enables genetic improvement of flavour and production.</title>
        <authorList>
            <person name="Hasing T."/>
            <person name="Tang H."/>
            <person name="Brym M."/>
            <person name="Khazi F."/>
            <person name="Huang T."/>
            <person name="Chambers A.H."/>
        </authorList>
    </citation>
    <scope>NUCLEOTIDE SEQUENCE [LARGE SCALE GENOMIC DNA]</scope>
    <source>
        <tissue evidence="2">Leaf</tissue>
    </source>
</reference>
<gene>
    <name evidence="2" type="ORF">HPP92_024801</name>
</gene>
<dbReference type="OrthoDB" id="3000483at2759"/>
<sequence length="103" mass="11873">MVDAHPSIFYDSIPADAKLGLPQSVTRSGSEHIFSTLDSHLEDNFGNTRKEEEVYSQFPSPRQEENDSKQEELIVKEMQSADLEASMTEEMVEQKKRRERINK</sequence>
<dbReference type="Proteomes" id="UP000636800">
    <property type="component" value="Chromosome 13"/>
</dbReference>
<organism evidence="2 3">
    <name type="scientific">Vanilla planifolia</name>
    <name type="common">Vanilla</name>
    <dbReference type="NCBI Taxonomy" id="51239"/>
    <lineage>
        <taxon>Eukaryota</taxon>
        <taxon>Viridiplantae</taxon>
        <taxon>Streptophyta</taxon>
        <taxon>Embryophyta</taxon>
        <taxon>Tracheophyta</taxon>
        <taxon>Spermatophyta</taxon>
        <taxon>Magnoliopsida</taxon>
        <taxon>Liliopsida</taxon>
        <taxon>Asparagales</taxon>
        <taxon>Orchidaceae</taxon>
        <taxon>Vanilloideae</taxon>
        <taxon>Vanilleae</taxon>
        <taxon>Vanilla</taxon>
    </lineage>
</organism>
<evidence type="ECO:0000256" key="1">
    <source>
        <dbReference type="SAM" id="MobiDB-lite"/>
    </source>
</evidence>
<comment type="caution">
    <text evidence="2">The sequence shown here is derived from an EMBL/GenBank/DDBJ whole genome shotgun (WGS) entry which is preliminary data.</text>
</comment>
<proteinExistence type="predicted"/>
<dbReference type="AlphaFoldDB" id="A0A835PLH9"/>
<protein>
    <submittedName>
        <fullName evidence="2">Uncharacterized protein</fullName>
    </submittedName>
</protein>
<feature type="compositionally biased region" description="Basic and acidic residues" evidence="1">
    <location>
        <begin position="62"/>
        <end position="75"/>
    </location>
</feature>
<name>A0A835PLH9_VANPL</name>
<evidence type="ECO:0000313" key="3">
    <source>
        <dbReference type="Proteomes" id="UP000636800"/>
    </source>
</evidence>
<accession>A0A835PLH9</accession>
<dbReference type="EMBL" id="JADCNL010000013">
    <property type="protein sequence ID" value="KAG0455509.1"/>
    <property type="molecule type" value="Genomic_DNA"/>
</dbReference>
<evidence type="ECO:0000313" key="2">
    <source>
        <dbReference type="EMBL" id="KAG0455509.1"/>
    </source>
</evidence>
<feature type="region of interest" description="Disordered" evidence="1">
    <location>
        <begin position="49"/>
        <end position="103"/>
    </location>
</feature>
<feature type="compositionally biased region" description="Basic and acidic residues" evidence="1">
    <location>
        <begin position="92"/>
        <end position="103"/>
    </location>
</feature>